<sequence>MSASDICHLVVLGTHTLCGMWKRPPTIIIRPPAQNHSQKYHHSFSIFWLYLASYTSSVVLLFFPPHITTILVWAEVQTFHCSKYQPPVFPSYETSNTSLELAIIWDCLAR</sequence>
<protein>
    <submittedName>
        <fullName evidence="2">Uncharacterized protein</fullName>
    </submittedName>
</protein>
<evidence type="ECO:0000313" key="3">
    <source>
        <dbReference type="Proteomes" id="UP000054166"/>
    </source>
</evidence>
<feature type="transmembrane region" description="Helical" evidence="1">
    <location>
        <begin position="45"/>
        <end position="63"/>
    </location>
</feature>
<dbReference type="Proteomes" id="UP000054166">
    <property type="component" value="Unassembled WGS sequence"/>
</dbReference>
<accession>A0A0C3BYT7</accession>
<evidence type="ECO:0000313" key="2">
    <source>
        <dbReference type="EMBL" id="KIM82552.1"/>
    </source>
</evidence>
<proteinExistence type="predicted"/>
<evidence type="ECO:0000256" key="1">
    <source>
        <dbReference type="SAM" id="Phobius"/>
    </source>
</evidence>
<keyword evidence="1" id="KW-0812">Transmembrane</keyword>
<gene>
    <name evidence="2" type="ORF">PILCRDRAFT_466137</name>
</gene>
<dbReference type="HOGENOM" id="CLU_2171986_0_0_1"/>
<dbReference type="InParanoid" id="A0A0C3BYT7"/>
<organism evidence="2 3">
    <name type="scientific">Piloderma croceum (strain F 1598)</name>
    <dbReference type="NCBI Taxonomy" id="765440"/>
    <lineage>
        <taxon>Eukaryota</taxon>
        <taxon>Fungi</taxon>
        <taxon>Dikarya</taxon>
        <taxon>Basidiomycota</taxon>
        <taxon>Agaricomycotina</taxon>
        <taxon>Agaricomycetes</taxon>
        <taxon>Agaricomycetidae</taxon>
        <taxon>Atheliales</taxon>
        <taxon>Atheliaceae</taxon>
        <taxon>Piloderma</taxon>
    </lineage>
</organism>
<reference evidence="2 3" key="1">
    <citation type="submission" date="2014-04" db="EMBL/GenBank/DDBJ databases">
        <authorList>
            <consortium name="DOE Joint Genome Institute"/>
            <person name="Kuo A."/>
            <person name="Tarkka M."/>
            <person name="Buscot F."/>
            <person name="Kohler A."/>
            <person name="Nagy L.G."/>
            <person name="Floudas D."/>
            <person name="Copeland A."/>
            <person name="Barry K.W."/>
            <person name="Cichocki N."/>
            <person name="Veneault-Fourrey C."/>
            <person name="LaButti K."/>
            <person name="Lindquist E.A."/>
            <person name="Lipzen A."/>
            <person name="Lundell T."/>
            <person name="Morin E."/>
            <person name="Murat C."/>
            <person name="Sun H."/>
            <person name="Tunlid A."/>
            <person name="Henrissat B."/>
            <person name="Grigoriev I.V."/>
            <person name="Hibbett D.S."/>
            <person name="Martin F."/>
            <person name="Nordberg H.P."/>
            <person name="Cantor M.N."/>
            <person name="Hua S.X."/>
        </authorList>
    </citation>
    <scope>NUCLEOTIDE SEQUENCE [LARGE SCALE GENOMIC DNA]</scope>
    <source>
        <strain evidence="2 3">F 1598</strain>
    </source>
</reference>
<name>A0A0C3BYT7_PILCF</name>
<dbReference type="AlphaFoldDB" id="A0A0C3BYT7"/>
<dbReference type="EMBL" id="KN832994">
    <property type="protein sequence ID" value="KIM82552.1"/>
    <property type="molecule type" value="Genomic_DNA"/>
</dbReference>
<keyword evidence="1" id="KW-1133">Transmembrane helix</keyword>
<keyword evidence="1" id="KW-0472">Membrane</keyword>
<keyword evidence="3" id="KW-1185">Reference proteome</keyword>
<reference evidence="3" key="2">
    <citation type="submission" date="2015-01" db="EMBL/GenBank/DDBJ databases">
        <title>Evolutionary Origins and Diversification of the Mycorrhizal Mutualists.</title>
        <authorList>
            <consortium name="DOE Joint Genome Institute"/>
            <consortium name="Mycorrhizal Genomics Consortium"/>
            <person name="Kohler A."/>
            <person name="Kuo A."/>
            <person name="Nagy L.G."/>
            <person name="Floudas D."/>
            <person name="Copeland A."/>
            <person name="Barry K.W."/>
            <person name="Cichocki N."/>
            <person name="Veneault-Fourrey C."/>
            <person name="LaButti K."/>
            <person name="Lindquist E.A."/>
            <person name="Lipzen A."/>
            <person name="Lundell T."/>
            <person name="Morin E."/>
            <person name="Murat C."/>
            <person name="Riley R."/>
            <person name="Ohm R."/>
            <person name="Sun H."/>
            <person name="Tunlid A."/>
            <person name="Henrissat B."/>
            <person name="Grigoriev I.V."/>
            <person name="Hibbett D.S."/>
            <person name="Martin F."/>
        </authorList>
    </citation>
    <scope>NUCLEOTIDE SEQUENCE [LARGE SCALE GENOMIC DNA]</scope>
    <source>
        <strain evidence="3">F 1598</strain>
    </source>
</reference>